<dbReference type="EMBL" id="RCMK01000761">
    <property type="protein sequence ID" value="KAG2913259.1"/>
    <property type="molecule type" value="Genomic_DNA"/>
</dbReference>
<evidence type="ECO:0000313" key="1">
    <source>
        <dbReference type="EMBL" id="KAG2913259.1"/>
    </source>
</evidence>
<name>A0A8T1L618_9STRA</name>
<protein>
    <submittedName>
        <fullName evidence="1">Uncharacterized protein</fullName>
    </submittedName>
</protein>
<evidence type="ECO:0000313" key="2">
    <source>
        <dbReference type="Proteomes" id="UP000736787"/>
    </source>
</evidence>
<dbReference type="AlphaFoldDB" id="A0A8T1L618"/>
<reference evidence="1" key="1">
    <citation type="submission" date="2018-10" db="EMBL/GenBank/DDBJ databases">
        <title>Effector identification in a new, highly contiguous assembly of the strawberry crown rot pathogen Phytophthora cactorum.</title>
        <authorList>
            <person name="Armitage A.D."/>
            <person name="Nellist C.F."/>
            <person name="Bates H."/>
            <person name="Vickerstaff R.J."/>
            <person name="Harrison R.J."/>
        </authorList>
    </citation>
    <scope>NUCLEOTIDE SEQUENCE</scope>
    <source>
        <strain evidence="1">4040</strain>
    </source>
</reference>
<proteinExistence type="predicted"/>
<comment type="caution">
    <text evidence="1">The sequence shown here is derived from an EMBL/GenBank/DDBJ whole genome shotgun (WGS) entry which is preliminary data.</text>
</comment>
<accession>A0A8T1L618</accession>
<gene>
    <name evidence="1" type="ORF">PC117_g18613</name>
</gene>
<sequence length="92" mass="10242">MIVKRPVPDVICHHYPFEDCDPADKPVSVAITVNGTDTDDEIIFWHSYSLPLAPSPPGRSFCSRLGRLLVFHTFNQGSANFVSYCTACFQPP</sequence>
<organism evidence="1 2">
    <name type="scientific">Phytophthora cactorum</name>
    <dbReference type="NCBI Taxonomy" id="29920"/>
    <lineage>
        <taxon>Eukaryota</taxon>
        <taxon>Sar</taxon>
        <taxon>Stramenopiles</taxon>
        <taxon>Oomycota</taxon>
        <taxon>Peronosporomycetes</taxon>
        <taxon>Peronosporales</taxon>
        <taxon>Peronosporaceae</taxon>
        <taxon>Phytophthora</taxon>
    </lineage>
</organism>
<dbReference type="Proteomes" id="UP000736787">
    <property type="component" value="Unassembled WGS sequence"/>
</dbReference>